<sequence length="811" mass="89878">MATIPTSVVATTSIYTTTVPLCQGTTVPLCQGTVENHQLCATSTVTLPIQVTIPPVVAHTVVQPTPALSGTITVPAVTPTVTPITSSSNMGAVSNVSAAAACAPSLTTTLVKTVVPTSLPERHVNMGDGVQVLNKQRLQDLVKEVDPNEQLDDDVEELLLQIADEFIENVVTSSCRIAKHRKSNVLEAKDVQLSLEKNWNMWIPGFGAEEVQPYKKASSTEAHKQPRDHRSRRLLKTRVTANTIPRVMSDVVRTSLATLRTSDGGSIAVFKDKLSACSAYFNSLFNGPLSKASQGDFLIPGVTREELQAIVAYASTGDVALTPDNVEHLTVAADQLLVDGLLGECCSFMSRNVDLSNCVRVLELAHFFHLESLRKLALRFLLDNFERAYSENCDFLSLSLPNLVNLLASDELKVRREETVWEAAVFWIKADPKERSECLDKLMPHIRFCLMKDSYLKKVVMRNAFVSKNTLCKAIVKRCHKIQQSGRDACLLNPTHSMFVQRVPSEIMFVYGGIHRGYKSNTWEVYDYKTNEWNTVQTDFRQDLIFGLQCVSVGLKIYVMGADIARLCPFCYCFDAAAMKWSAIKPMKQLRAFFGIAVLGDCVYCIGGSPNGVVTLDTAEEYDTVTDTWRTIGCMNQPRLGASAASCAGRVYIVGGMSTDQLLRSAEAYDPVTDEWTMIAPMKCERLFHGLVSYRNKIYVIGGLSIKSSLCEVYDPKSGKWSKCSKTKTFTDKVVAVVLDDKIYAIGEANQKDYKRCLEYFSGDDRKWHAIPGYAPPRWFYTACVIKNLPNAMDYINRPKEIDCKCACGVL</sequence>
<name>A0ACB7S2B8_HYAAI</name>
<organism evidence="1 2">
    <name type="scientific">Hyalomma asiaticum</name>
    <name type="common">Tick</name>
    <dbReference type="NCBI Taxonomy" id="266040"/>
    <lineage>
        <taxon>Eukaryota</taxon>
        <taxon>Metazoa</taxon>
        <taxon>Ecdysozoa</taxon>
        <taxon>Arthropoda</taxon>
        <taxon>Chelicerata</taxon>
        <taxon>Arachnida</taxon>
        <taxon>Acari</taxon>
        <taxon>Parasitiformes</taxon>
        <taxon>Ixodida</taxon>
        <taxon>Ixodoidea</taxon>
        <taxon>Ixodidae</taxon>
        <taxon>Hyalomminae</taxon>
        <taxon>Hyalomma</taxon>
    </lineage>
</organism>
<dbReference type="Proteomes" id="UP000821845">
    <property type="component" value="Chromosome 6"/>
</dbReference>
<accession>A0ACB7S2B8</accession>
<proteinExistence type="predicted"/>
<evidence type="ECO:0000313" key="2">
    <source>
        <dbReference type="Proteomes" id="UP000821845"/>
    </source>
</evidence>
<keyword evidence="2" id="KW-1185">Reference proteome</keyword>
<dbReference type="EMBL" id="CM023486">
    <property type="protein sequence ID" value="KAH6928610.1"/>
    <property type="molecule type" value="Genomic_DNA"/>
</dbReference>
<evidence type="ECO:0000313" key="1">
    <source>
        <dbReference type="EMBL" id="KAH6928610.1"/>
    </source>
</evidence>
<protein>
    <submittedName>
        <fullName evidence="1">Uncharacterized protein</fullName>
    </submittedName>
</protein>
<gene>
    <name evidence="1" type="ORF">HPB50_017380</name>
</gene>
<comment type="caution">
    <text evidence="1">The sequence shown here is derived from an EMBL/GenBank/DDBJ whole genome shotgun (WGS) entry which is preliminary data.</text>
</comment>
<reference evidence="1" key="1">
    <citation type="submission" date="2020-05" db="EMBL/GenBank/DDBJ databases">
        <title>Large-scale comparative analyses of tick genomes elucidate their genetic diversity and vector capacities.</title>
        <authorList>
            <person name="Jia N."/>
            <person name="Wang J."/>
            <person name="Shi W."/>
            <person name="Du L."/>
            <person name="Sun Y."/>
            <person name="Zhan W."/>
            <person name="Jiang J."/>
            <person name="Wang Q."/>
            <person name="Zhang B."/>
            <person name="Ji P."/>
            <person name="Sakyi L.B."/>
            <person name="Cui X."/>
            <person name="Yuan T."/>
            <person name="Jiang B."/>
            <person name="Yang W."/>
            <person name="Lam T.T.-Y."/>
            <person name="Chang Q."/>
            <person name="Ding S."/>
            <person name="Wang X."/>
            <person name="Zhu J."/>
            <person name="Ruan X."/>
            <person name="Zhao L."/>
            <person name="Wei J."/>
            <person name="Que T."/>
            <person name="Du C."/>
            <person name="Cheng J."/>
            <person name="Dai P."/>
            <person name="Han X."/>
            <person name="Huang E."/>
            <person name="Gao Y."/>
            <person name="Liu J."/>
            <person name="Shao H."/>
            <person name="Ye R."/>
            <person name="Li L."/>
            <person name="Wei W."/>
            <person name="Wang X."/>
            <person name="Wang C."/>
            <person name="Yang T."/>
            <person name="Huo Q."/>
            <person name="Li W."/>
            <person name="Guo W."/>
            <person name="Chen H."/>
            <person name="Zhou L."/>
            <person name="Ni X."/>
            <person name="Tian J."/>
            <person name="Zhou Y."/>
            <person name="Sheng Y."/>
            <person name="Liu T."/>
            <person name="Pan Y."/>
            <person name="Xia L."/>
            <person name="Li J."/>
            <person name="Zhao F."/>
            <person name="Cao W."/>
        </authorList>
    </citation>
    <scope>NUCLEOTIDE SEQUENCE</scope>
    <source>
        <strain evidence="1">Hyas-2018</strain>
    </source>
</reference>